<name>B9XQF0_PEDPL</name>
<organism evidence="2 3">
    <name type="scientific">Pedosphaera parvula (strain Ellin514)</name>
    <dbReference type="NCBI Taxonomy" id="320771"/>
    <lineage>
        <taxon>Bacteria</taxon>
        <taxon>Pseudomonadati</taxon>
        <taxon>Verrucomicrobiota</taxon>
        <taxon>Pedosphaerae</taxon>
        <taxon>Pedosphaerales</taxon>
        <taxon>Pedosphaeraceae</taxon>
        <taxon>Pedosphaera</taxon>
    </lineage>
</organism>
<keyword evidence="3" id="KW-1185">Reference proteome</keyword>
<dbReference type="InterPro" id="IPR036291">
    <property type="entry name" value="NAD(P)-bd_dom_sf"/>
</dbReference>
<feature type="domain" description="CoA-binding" evidence="1">
    <location>
        <begin position="14"/>
        <end position="107"/>
    </location>
</feature>
<dbReference type="PANTHER" id="PTHR33303:SF2">
    <property type="entry name" value="COA-BINDING DOMAIN-CONTAINING PROTEIN"/>
    <property type="match status" value="1"/>
</dbReference>
<proteinExistence type="predicted"/>
<accession>B9XQF0</accession>
<sequence length="139" mass="15241">MEEKKPCACQTRDDTCEMKSVAIIGASTDRAKYGNKAVRAFRQQGFVVYPINPKEMEIEGIPSFKSILDIPERPNMVSVYLPPAPLLNVLSDIAKKGCDELWLNPGTESEQVMTEARRLGLKIVQACSIVAIGVSPSSL</sequence>
<comment type="caution">
    <text evidence="2">The sequence shown here is derived from an EMBL/GenBank/DDBJ whole genome shotgun (WGS) entry which is preliminary data.</text>
</comment>
<dbReference type="PANTHER" id="PTHR33303">
    <property type="entry name" value="CYTOPLASMIC PROTEIN-RELATED"/>
    <property type="match status" value="1"/>
</dbReference>
<protein>
    <submittedName>
        <fullName evidence="2">CoA-binding domain protein</fullName>
    </submittedName>
</protein>
<dbReference type="STRING" id="320771.Cflav_PD1149"/>
<dbReference type="InterPro" id="IPR003781">
    <property type="entry name" value="CoA-bd"/>
</dbReference>
<dbReference type="Gene3D" id="3.40.50.720">
    <property type="entry name" value="NAD(P)-binding Rossmann-like Domain"/>
    <property type="match status" value="1"/>
</dbReference>
<gene>
    <name evidence="2" type="ORF">Cflav_PD1149</name>
</gene>
<evidence type="ECO:0000313" key="2">
    <source>
        <dbReference type="EMBL" id="EEF57974.1"/>
    </source>
</evidence>
<dbReference type="EMBL" id="ABOX02000053">
    <property type="protein sequence ID" value="EEF57974.1"/>
    <property type="molecule type" value="Genomic_DNA"/>
</dbReference>
<dbReference type="Proteomes" id="UP000003688">
    <property type="component" value="Unassembled WGS sequence"/>
</dbReference>
<dbReference type="Pfam" id="PF13380">
    <property type="entry name" value="CoA_binding_2"/>
    <property type="match status" value="1"/>
</dbReference>
<dbReference type="AlphaFoldDB" id="B9XQF0"/>
<reference evidence="2 3" key="1">
    <citation type="journal article" date="2011" name="J. Bacteriol.">
        <title>Genome sequence of 'Pedosphaera parvula' Ellin514, an aerobic Verrucomicrobial isolate from pasture soil.</title>
        <authorList>
            <person name="Kant R."/>
            <person name="van Passel M.W."/>
            <person name="Sangwan P."/>
            <person name="Palva A."/>
            <person name="Lucas S."/>
            <person name="Copeland A."/>
            <person name="Lapidus A."/>
            <person name="Glavina Del Rio T."/>
            <person name="Dalin E."/>
            <person name="Tice H."/>
            <person name="Bruce D."/>
            <person name="Goodwin L."/>
            <person name="Pitluck S."/>
            <person name="Chertkov O."/>
            <person name="Larimer F.W."/>
            <person name="Land M.L."/>
            <person name="Hauser L."/>
            <person name="Brettin T.S."/>
            <person name="Detter J.C."/>
            <person name="Han S."/>
            <person name="de Vos W.M."/>
            <person name="Janssen P.H."/>
            <person name="Smidt H."/>
        </authorList>
    </citation>
    <scope>NUCLEOTIDE SEQUENCE [LARGE SCALE GENOMIC DNA]</scope>
    <source>
        <strain evidence="2 3">Ellin514</strain>
    </source>
</reference>
<evidence type="ECO:0000259" key="1">
    <source>
        <dbReference type="SMART" id="SM00881"/>
    </source>
</evidence>
<dbReference type="SUPFAM" id="SSF51735">
    <property type="entry name" value="NAD(P)-binding Rossmann-fold domains"/>
    <property type="match status" value="1"/>
</dbReference>
<evidence type="ECO:0000313" key="3">
    <source>
        <dbReference type="Proteomes" id="UP000003688"/>
    </source>
</evidence>
<dbReference type="SMART" id="SM00881">
    <property type="entry name" value="CoA_binding"/>
    <property type="match status" value="1"/>
</dbReference>